<dbReference type="Pfam" id="PF10825">
    <property type="entry name" value="DUF2752"/>
    <property type="match status" value="1"/>
</dbReference>
<keyword evidence="1" id="KW-1133">Transmembrane helix</keyword>
<reference evidence="2 3" key="1">
    <citation type="journal article" date="2022" name="Int. J. Syst. Evol. Microbiol.">
        <title>Flavobacterium ammonificans sp. nov. and Flavobacterium ammoniigenes sp. nov., ammonifying bacteria isolated from surface river water.</title>
        <authorList>
            <person name="Watanabe K."/>
            <person name="Kitamura T."/>
            <person name="Ogata Y."/>
            <person name="Shindo C."/>
            <person name="Suda W."/>
        </authorList>
    </citation>
    <scope>NUCLEOTIDE SEQUENCE [LARGE SCALE GENOMIC DNA]</scope>
    <source>
        <strain evidence="2 3">GENT5</strain>
    </source>
</reference>
<keyword evidence="1" id="KW-0812">Transmembrane</keyword>
<sequence length="93" mass="10795">MNLEKYMFPCISKTLFGIECLGCGFQRAFAFLLEGNFEAAFDMYPAIYTSLILLFFIGLHFVDSKRNYKKTLTVFITLNGIIMIGGYYYKHFL</sequence>
<dbReference type="Proteomes" id="UP001319867">
    <property type="component" value="Chromosome"/>
</dbReference>
<protein>
    <recommendedName>
        <fullName evidence="4">DUF2752 domain-containing protein</fullName>
    </recommendedName>
</protein>
<organism evidence="2 3">
    <name type="scientific">Flavobacterium ammoniigenes</name>
    <dbReference type="NCBI Taxonomy" id="1751095"/>
    <lineage>
        <taxon>Bacteria</taxon>
        <taxon>Pseudomonadati</taxon>
        <taxon>Bacteroidota</taxon>
        <taxon>Flavobacteriia</taxon>
        <taxon>Flavobacteriales</taxon>
        <taxon>Flavobacteriaceae</taxon>
        <taxon>Flavobacterium</taxon>
    </lineage>
</organism>
<evidence type="ECO:0000313" key="2">
    <source>
        <dbReference type="EMBL" id="BDB54895.1"/>
    </source>
</evidence>
<gene>
    <name evidence="2" type="ORF">GENT5_12000</name>
</gene>
<feature type="transmembrane region" description="Helical" evidence="1">
    <location>
        <begin position="43"/>
        <end position="62"/>
    </location>
</feature>
<keyword evidence="1" id="KW-0472">Membrane</keyword>
<reference evidence="2 3" key="2">
    <citation type="journal article" date="2022" name="Microorganisms">
        <title>Complete Genome Sequences of Two Flavobacterium ammonificans Strains and a Flavobacterium ammoniigenes Strain of Ammonifying Bacterioplankton Isolated from Surface River Water.</title>
        <authorList>
            <person name="Suda W."/>
            <person name="Ogata Y."/>
            <person name="Shindo C."/>
            <person name="Watanabe K."/>
        </authorList>
    </citation>
    <scope>NUCLEOTIDE SEQUENCE [LARGE SCALE GENOMIC DNA]</scope>
    <source>
        <strain evidence="2 3">GENT5</strain>
    </source>
</reference>
<accession>A0ABM7V5S6</accession>
<evidence type="ECO:0000256" key="1">
    <source>
        <dbReference type="SAM" id="Phobius"/>
    </source>
</evidence>
<dbReference type="InterPro" id="IPR021215">
    <property type="entry name" value="DUF2752"/>
</dbReference>
<dbReference type="EMBL" id="AP025184">
    <property type="protein sequence ID" value="BDB54895.1"/>
    <property type="molecule type" value="Genomic_DNA"/>
</dbReference>
<name>A0ABM7V5S6_9FLAO</name>
<keyword evidence="3" id="KW-1185">Reference proteome</keyword>
<evidence type="ECO:0008006" key="4">
    <source>
        <dbReference type="Google" id="ProtNLM"/>
    </source>
</evidence>
<proteinExistence type="predicted"/>
<feature type="transmembrane region" description="Helical" evidence="1">
    <location>
        <begin position="71"/>
        <end position="89"/>
    </location>
</feature>
<evidence type="ECO:0000313" key="3">
    <source>
        <dbReference type="Proteomes" id="UP001319867"/>
    </source>
</evidence>